<dbReference type="Gene3D" id="3.30.2310.20">
    <property type="entry name" value="RelE-like"/>
    <property type="match status" value="1"/>
</dbReference>
<sequence>MIVRIAAKAERDLEAIGDRIAVDNPARALGFVSELRDKCFGLADFPERFPLVPRYEAHGVRHRVHGSYLIFYRVQPEIVFHVLHGATDYADVRFAS</sequence>
<name>A0A6J4T6D5_9SPHN</name>
<accession>A0A6J4T6D5</accession>
<dbReference type="EMBL" id="CADCVX010000342">
    <property type="protein sequence ID" value="CAA9514409.1"/>
    <property type="molecule type" value="Genomic_DNA"/>
</dbReference>
<dbReference type="InterPro" id="IPR035093">
    <property type="entry name" value="RelE/ParE_toxin_dom_sf"/>
</dbReference>
<gene>
    <name evidence="3" type="ORF">AVDCRST_MAG91-1817</name>
</gene>
<dbReference type="Pfam" id="PF05016">
    <property type="entry name" value="ParE_toxin"/>
    <property type="match status" value="1"/>
</dbReference>
<evidence type="ECO:0000256" key="1">
    <source>
        <dbReference type="ARBA" id="ARBA00006226"/>
    </source>
</evidence>
<dbReference type="AlphaFoldDB" id="A0A6J4T6D5"/>
<evidence type="ECO:0000313" key="3">
    <source>
        <dbReference type="EMBL" id="CAA9514409.1"/>
    </source>
</evidence>
<evidence type="ECO:0000256" key="2">
    <source>
        <dbReference type="ARBA" id="ARBA00022649"/>
    </source>
</evidence>
<comment type="similarity">
    <text evidence="1">Belongs to the RelE toxin family.</text>
</comment>
<evidence type="ECO:0008006" key="4">
    <source>
        <dbReference type="Google" id="ProtNLM"/>
    </source>
</evidence>
<keyword evidence="2" id="KW-1277">Toxin-antitoxin system</keyword>
<dbReference type="InterPro" id="IPR007712">
    <property type="entry name" value="RelE/ParE_toxin"/>
</dbReference>
<dbReference type="InterPro" id="IPR051803">
    <property type="entry name" value="TA_system_RelE-like_toxin"/>
</dbReference>
<protein>
    <recommendedName>
        <fullName evidence="4">Death on curing protein, Doc toxin</fullName>
    </recommendedName>
</protein>
<reference evidence="3" key="1">
    <citation type="submission" date="2020-02" db="EMBL/GenBank/DDBJ databases">
        <authorList>
            <person name="Meier V. D."/>
        </authorList>
    </citation>
    <scope>NUCLEOTIDE SEQUENCE</scope>
    <source>
        <strain evidence="3">AVDCRST_MAG91</strain>
    </source>
</reference>
<proteinExistence type="inferred from homology"/>
<organism evidence="3">
    <name type="scientific">uncultured Sphingomonadaceae bacterium</name>
    <dbReference type="NCBI Taxonomy" id="169976"/>
    <lineage>
        <taxon>Bacteria</taxon>
        <taxon>Pseudomonadati</taxon>
        <taxon>Pseudomonadota</taxon>
        <taxon>Alphaproteobacteria</taxon>
        <taxon>Sphingomonadales</taxon>
        <taxon>Sphingomonadaceae</taxon>
        <taxon>environmental samples</taxon>
    </lineage>
</organism>
<dbReference type="PANTHER" id="PTHR33755">
    <property type="entry name" value="TOXIN PARE1-RELATED"/>
    <property type="match status" value="1"/>
</dbReference>
<dbReference type="PANTHER" id="PTHR33755:SF6">
    <property type="entry name" value="PLASMID STABILIZATION SYSTEM PROTEIN"/>
    <property type="match status" value="1"/>
</dbReference>